<dbReference type="Proteomes" id="UP000310200">
    <property type="component" value="Unassembled WGS sequence"/>
</dbReference>
<evidence type="ECO:0000256" key="4">
    <source>
        <dbReference type="ARBA" id="ARBA00022824"/>
    </source>
</evidence>
<feature type="region of interest" description="Disordered" evidence="12">
    <location>
        <begin position="1385"/>
        <end position="1454"/>
    </location>
</feature>
<feature type="region of interest" description="Disordered" evidence="12">
    <location>
        <begin position="1289"/>
        <end position="1315"/>
    </location>
</feature>
<dbReference type="PANTHER" id="PTHR12953">
    <property type="entry name" value="MEMBRANE PROTEIN CH1 RELATED"/>
    <property type="match status" value="1"/>
</dbReference>
<keyword evidence="7" id="KW-0325">Glycoprotein</keyword>
<evidence type="ECO:0000313" key="17">
    <source>
        <dbReference type="Proteomes" id="UP000310200"/>
    </source>
</evidence>
<comment type="subcellular location">
    <subcellularLocation>
        <location evidence="8">Endomembrane system</location>
        <topology evidence="8">Single-pass type I membrane protein</topology>
    </subcellularLocation>
    <subcellularLocation>
        <location evidence="1">Endoplasmic reticulum membrane</location>
        <topology evidence="1">Single-pass membrane protein</topology>
    </subcellularLocation>
</comment>
<dbReference type="FunFam" id="2.60.120.260:FF:000099">
    <property type="entry name" value="Uncharacterized protein, isoform C"/>
    <property type="match status" value="1"/>
</dbReference>
<evidence type="ECO:0000256" key="1">
    <source>
        <dbReference type="ARBA" id="ARBA00004389"/>
    </source>
</evidence>
<dbReference type="InterPro" id="IPR045120">
    <property type="entry name" value="Suco/Slp1-like"/>
</dbReference>
<keyword evidence="2 13" id="KW-0812">Transmembrane</keyword>
<keyword evidence="4" id="KW-0256">Endoplasmic reticulum</keyword>
<feature type="region of interest" description="Disordered" evidence="12">
    <location>
        <begin position="1191"/>
        <end position="1211"/>
    </location>
</feature>
<keyword evidence="3 14" id="KW-0732">Signal</keyword>
<feature type="chain" id="PRO_5020864768" evidence="14">
    <location>
        <begin position="22"/>
        <end position="1454"/>
    </location>
</feature>
<feature type="compositionally biased region" description="Basic and acidic residues" evidence="12">
    <location>
        <begin position="937"/>
        <end position="950"/>
    </location>
</feature>
<feature type="domain" description="SUN" evidence="15">
    <location>
        <begin position="369"/>
        <end position="539"/>
    </location>
</feature>
<keyword evidence="11" id="KW-0175">Coiled coil</keyword>
<dbReference type="EMBL" id="QBLH01002493">
    <property type="protein sequence ID" value="TGZ48349.1"/>
    <property type="molecule type" value="Genomic_DNA"/>
</dbReference>
<evidence type="ECO:0000256" key="3">
    <source>
        <dbReference type="ARBA" id="ARBA00022729"/>
    </source>
</evidence>
<evidence type="ECO:0000256" key="14">
    <source>
        <dbReference type="SAM" id="SignalP"/>
    </source>
</evidence>
<dbReference type="PANTHER" id="PTHR12953:SF0">
    <property type="entry name" value="SUN DOMAIN-CONTAINING OSSIFICATION FACTOR"/>
    <property type="match status" value="1"/>
</dbReference>
<feature type="compositionally biased region" description="Polar residues" evidence="12">
    <location>
        <begin position="206"/>
        <end position="221"/>
    </location>
</feature>
<feature type="compositionally biased region" description="Basic residues" evidence="12">
    <location>
        <begin position="1440"/>
        <end position="1454"/>
    </location>
</feature>
<dbReference type="InterPro" id="IPR012919">
    <property type="entry name" value="SUN_dom"/>
</dbReference>
<dbReference type="STRING" id="300112.A0A4S2KK54"/>
<dbReference type="PROSITE" id="PS51469">
    <property type="entry name" value="SUN"/>
    <property type="match status" value="1"/>
</dbReference>
<dbReference type="GO" id="GO:0034975">
    <property type="term" value="P:protein folding in endoplasmic reticulum"/>
    <property type="evidence" value="ECO:0007669"/>
    <property type="project" value="TreeGrafter"/>
</dbReference>
<name>A0A4S2KK54_9HYME</name>
<keyword evidence="17" id="KW-1185">Reference proteome</keyword>
<feature type="signal peptide" evidence="14">
    <location>
        <begin position="1"/>
        <end position="21"/>
    </location>
</feature>
<dbReference type="SUPFAM" id="SSF49785">
    <property type="entry name" value="Galactose-binding domain-like"/>
    <property type="match status" value="1"/>
</dbReference>
<evidence type="ECO:0000313" key="16">
    <source>
        <dbReference type="EMBL" id="TGZ48349.1"/>
    </source>
</evidence>
<protein>
    <submittedName>
        <fullName evidence="16">Protein osteopotentia</fullName>
    </submittedName>
</protein>
<evidence type="ECO:0000256" key="9">
    <source>
        <dbReference type="ARBA" id="ARBA00061226"/>
    </source>
</evidence>
<feature type="region of interest" description="Disordered" evidence="12">
    <location>
        <begin position="372"/>
        <end position="394"/>
    </location>
</feature>
<evidence type="ECO:0000256" key="10">
    <source>
        <dbReference type="ARBA" id="ARBA00064635"/>
    </source>
</evidence>
<evidence type="ECO:0000256" key="2">
    <source>
        <dbReference type="ARBA" id="ARBA00022692"/>
    </source>
</evidence>
<comment type="caution">
    <text evidence="16">The sequence shown here is derived from an EMBL/GenBank/DDBJ whole genome shotgun (WGS) entry which is preliminary data.</text>
</comment>
<evidence type="ECO:0000256" key="11">
    <source>
        <dbReference type="SAM" id="Coils"/>
    </source>
</evidence>
<dbReference type="GO" id="GO:0005789">
    <property type="term" value="C:endoplasmic reticulum membrane"/>
    <property type="evidence" value="ECO:0007669"/>
    <property type="project" value="UniProtKB-SubCell"/>
</dbReference>
<keyword evidence="5 13" id="KW-1133">Transmembrane helix</keyword>
<feature type="region of interest" description="Disordered" evidence="12">
    <location>
        <begin position="200"/>
        <end position="253"/>
    </location>
</feature>
<comment type="similarity">
    <text evidence="9">Belongs to the SLP1 family.</text>
</comment>
<evidence type="ECO:0000256" key="12">
    <source>
        <dbReference type="SAM" id="MobiDB-lite"/>
    </source>
</evidence>
<evidence type="ECO:0000256" key="8">
    <source>
        <dbReference type="ARBA" id="ARBA00046288"/>
    </source>
</evidence>
<feature type="compositionally biased region" description="Acidic residues" evidence="12">
    <location>
        <begin position="543"/>
        <end position="571"/>
    </location>
</feature>
<reference evidence="16 17" key="1">
    <citation type="journal article" date="2019" name="Philos. Trans. R. Soc. Lond., B, Biol. Sci.">
        <title>Ant behaviour and brain gene expression of defending hosts depend on the ecological success of the intruding social parasite.</title>
        <authorList>
            <person name="Kaur R."/>
            <person name="Stoldt M."/>
            <person name="Jongepier E."/>
            <person name="Feldmeyer B."/>
            <person name="Menzel F."/>
            <person name="Bornberg-Bauer E."/>
            <person name="Foitzik S."/>
        </authorList>
    </citation>
    <scope>NUCLEOTIDE SEQUENCE [LARGE SCALE GENOMIC DNA]</scope>
    <source>
        <tissue evidence="16">Whole body</tissue>
    </source>
</reference>
<comment type="subunit">
    <text evidence="10">Interacts with EMP65.</text>
</comment>
<feature type="region of interest" description="Disordered" evidence="12">
    <location>
        <begin position="1147"/>
        <end position="1173"/>
    </location>
</feature>
<evidence type="ECO:0000256" key="6">
    <source>
        <dbReference type="ARBA" id="ARBA00023136"/>
    </source>
</evidence>
<feature type="region of interest" description="Disordered" evidence="12">
    <location>
        <begin position="543"/>
        <end position="578"/>
    </location>
</feature>
<evidence type="ECO:0000259" key="15">
    <source>
        <dbReference type="PROSITE" id="PS51469"/>
    </source>
</evidence>
<dbReference type="Pfam" id="PF07738">
    <property type="entry name" value="Sad1_UNC"/>
    <property type="match status" value="1"/>
</dbReference>
<evidence type="ECO:0000256" key="5">
    <source>
        <dbReference type="ARBA" id="ARBA00022989"/>
    </source>
</evidence>
<accession>A0A4S2KK54</accession>
<feature type="transmembrane region" description="Helical" evidence="13">
    <location>
        <begin position="1106"/>
        <end position="1127"/>
    </location>
</feature>
<proteinExistence type="inferred from homology"/>
<dbReference type="InterPro" id="IPR008979">
    <property type="entry name" value="Galactose-bd-like_sf"/>
</dbReference>
<feature type="compositionally biased region" description="Basic and acidic residues" evidence="12">
    <location>
        <begin position="1385"/>
        <end position="1395"/>
    </location>
</feature>
<feature type="coiled-coil region" evidence="11">
    <location>
        <begin position="1032"/>
        <end position="1060"/>
    </location>
</feature>
<sequence length="1454" mass="161079">MRPRVLCVYWALLLISTVSSGLLFLIVASENAQTKDSFFNSEKNETYGAYSNATLNYEGHESFESSSILDAETGALKTNQNLYGQQEATVSASFETITNDDPEEKKNMDILAESLSQQPNLSQGTVKNSNGGCTLHWTVNPAGQHRHLLQAAAFYLAVLAVFWCIPACIYHRISETGQAVVLTLVDTAAAGLQNLAEPKLDHELPSRSSVKNSSLDGNQARQSEHLKESVPTTQIPSPPIVDETTERPNDTDVLGDGEEALLLKKITAEEPPEVVVIVRAEQKINTDELELRVEEEETGQAQVPEELSSKIDDTFTTAPELNDTAARARLVGDTRDETAAVILNGLVTSGPTEPHEDIPSFSEWAQKRLEEAEKKKTHPNASVQTPGGPGRGVSGMKIRNKNYASPDCGAKIVAANPEASSAKNVLVSTRDEYMLNACTSRVWFVVELCEAIQAKKIELANFELFSSSPKDFSVYVSDRFPTKDWSPVGQFTAKDVKDVQSFALHPHFFGKFIKVELLSHYGSEHFCPVSLFRAYGTSEFEVLETETENETSEEKNTDEDDEDSDEEELLDSGDSPSNLFGSARDAVLNVVKKAAAILVKSSGLTGNNITQIQQSIDHGNILDNSYASCTTPRYTILCGNCTDQKFASVFQLVSCKNRQLDDLLKIDLVNRTLRRGKLCDLHGVEIESFWRGREEDKTKDDDTTHFNLAEDFQATFLTSFFKPEYIVALCNVLATKERKVVMNTSYEIPVNKSKDAASEDILSTKDINNNVEVTFHRQTSSTVDPCILDSSSSACKSAASFKEVRQPPLAQDVSKESENISIATIETSASFPESLASQIKPTKTLSKEDLKKDSSAPILEPSKEFTEETLQSQVLTTIPPPSNPTPTLKIAEELPVLGTPTETLPISSIPLVNVDSQESSEALAPNTESAETVAQVKTDKSENGEQDGRQAKELSEQEARLSSQDHLSLDSLLSDLKDLEVDTANIQNGASSSSPTTQPTANIVPQKESVFLRLSNRIKILERNMSLSGQYLEELSRRYKKQVEEMQRSLERAVAAMGEESRKGEERDAKRTEEIAALREEIVILSKSVETLLYDRDSWRSRISAIVQHALLICLEIVVIILILSYCRRREDFEEEKLETDMRKDTMRRKSAENFSSHAAAKKTKNRRPSEIASHISGTYDELMIDDRPYETKKERKKKRKKETIASGTRAIVNPDARQEAVRYKSVLNVIPGGTTLPSRRAIDSSIDSPHSKESQDVAGKRPESAPEAAVSWFDDQIERIERIVQPASEDKAYTTESRASSELGRQIDELGEPNTSSVTVDRFFKRSSSYLNTAERKIEPSKNGSFRASSILKGARLSSPGFMKTALGARSKRKLSTNSIEKWEWSQDSEHSNDRSSQSSPTDFKTLSQIVSDRANGSANGLIEESDESSSVTPMSTKKEKRSTLKKMVRKIF</sequence>
<keyword evidence="6 13" id="KW-0472">Membrane</keyword>
<gene>
    <name evidence="16" type="ORF">DBV15_04511</name>
</gene>
<feature type="region of interest" description="Disordered" evidence="12">
    <location>
        <begin position="917"/>
        <end position="950"/>
    </location>
</feature>
<feature type="region of interest" description="Disordered" evidence="12">
    <location>
        <begin position="1233"/>
        <end position="1269"/>
    </location>
</feature>
<feature type="compositionally biased region" description="Basic and acidic residues" evidence="12">
    <location>
        <begin position="1250"/>
        <end position="1265"/>
    </location>
</feature>
<evidence type="ECO:0000256" key="13">
    <source>
        <dbReference type="SAM" id="Phobius"/>
    </source>
</evidence>
<organism evidence="16 17">
    <name type="scientific">Temnothorax longispinosus</name>
    <dbReference type="NCBI Taxonomy" id="300112"/>
    <lineage>
        <taxon>Eukaryota</taxon>
        <taxon>Metazoa</taxon>
        <taxon>Ecdysozoa</taxon>
        <taxon>Arthropoda</taxon>
        <taxon>Hexapoda</taxon>
        <taxon>Insecta</taxon>
        <taxon>Pterygota</taxon>
        <taxon>Neoptera</taxon>
        <taxon>Endopterygota</taxon>
        <taxon>Hymenoptera</taxon>
        <taxon>Apocrita</taxon>
        <taxon>Aculeata</taxon>
        <taxon>Formicoidea</taxon>
        <taxon>Formicidae</taxon>
        <taxon>Myrmicinae</taxon>
        <taxon>Temnothorax</taxon>
    </lineage>
</organism>
<evidence type="ECO:0000256" key="7">
    <source>
        <dbReference type="ARBA" id="ARBA00023180"/>
    </source>
</evidence>
<feature type="compositionally biased region" description="Polar residues" evidence="12">
    <location>
        <begin position="1396"/>
        <end position="1420"/>
    </location>
</feature>
<feature type="compositionally biased region" description="Polar residues" evidence="12">
    <location>
        <begin position="917"/>
        <end position="932"/>
    </location>
</feature>